<evidence type="ECO:0000313" key="2">
    <source>
        <dbReference type="Proteomes" id="UP000774570"/>
    </source>
</evidence>
<comment type="caution">
    <text evidence="1">The sequence shown here is derived from an EMBL/GenBank/DDBJ whole genome shotgun (WGS) entry which is preliminary data.</text>
</comment>
<dbReference type="EMBL" id="JAIBOA010000003">
    <property type="protein sequence ID" value="MBW8482062.1"/>
    <property type="molecule type" value="Genomic_DNA"/>
</dbReference>
<dbReference type="RefSeq" id="WP_220164287.1">
    <property type="nucleotide sequence ID" value="NZ_JAIBOA010000003.1"/>
</dbReference>
<keyword evidence="2" id="KW-1185">Reference proteome</keyword>
<evidence type="ECO:0000313" key="1">
    <source>
        <dbReference type="EMBL" id="MBW8482062.1"/>
    </source>
</evidence>
<organism evidence="1 2">
    <name type="scientific">Actinomadura parmotrematis</name>
    <dbReference type="NCBI Taxonomy" id="2864039"/>
    <lineage>
        <taxon>Bacteria</taxon>
        <taxon>Bacillati</taxon>
        <taxon>Actinomycetota</taxon>
        <taxon>Actinomycetes</taxon>
        <taxon>Streptosporangiales</taxon>
        <taxon>Thermomonosporaceae</taxon>
        <taxon>Actinomadura</taxon>
    </lineage>
</organism>
<gene>
    <name evidence="1" type="ORF">K1Y72_06775</name>
</gene>
<reference evidence="1 2" key="1">
    <citation type="submission" date="2021-07" db="EMBL/GenBank/DDBJ databases">
        <title>Actinomadura sp. PM05-2 isolated from lichen.</title>
        <authorList>
            <person name="Somphong A."/>
            <person name="Phongsopitanun W."/>
            <person name="Tanasupawat S."/>
            <person name="Peongsungnone V."/>
        </authorList>
    </citation>
    <scope>NUCLEOTIDE SEQUENCE [LARGE SCALE GENOMIC DNA]</scope>
    <source>
        <strain evidence="1 2">PM05-2</strain>
    </source>
</reference>
<protein>
    <submittedName>
        <fullName evidence="1">Uncharacterized protein</fullName>
    </submittedName>
</protein>
<name>A0ABS7FNX6_9ACTN</name>
<sequence length="123" mass="13357">MDTAAVEAVATIVATGAISGLGEQAALGVVARLRDRVKAAFGSDRRSAQDLELAIAEPSDDRIRALVSALVWHARENRDFARELAGWAAEYRPPQAPLTQHIHAARDAYTSGRDMTVHQRPEE</sequence>
<dbReference type="Proteomes" id="UP000774570">
    <property type="component" value="Unassembled WGS sequence"/>
</dbReference>
<proteinExistence type="predicted"/>
<accession>A0ABS7FNX6</accession>